<name>A0A6I6SP27_9GAMM</name>
<dbReference type="Proteomes" id="UP000464013">
    <property type="component" value="Chromosome"/>
</dbReference>
<evidence type="ECO:0000313" key="1">
    <source>
        <dbReference type="EMBL" id="QHC50286.1"/>
    </source>
</evidence>
<proteinExistence type="predicted"/>
<organism evidence="1 2">
    <name type="scientific">Billgrantia tianxiuensis</name>
    <dbReference type="NCBI Taxonomy" id="2497861"/>
    <lineage>
        <taxon>Bacteria</taxon>
        <taxon>Pseudomonadati</taxon>
        <taxon>Pseudomonadota</taxon>
        <taxon>Gammaproteobacteria</taxon>
        <taxon>Oceanospirillales</taxon>
        <taxon>Halomonadaceae</taxon>
        <taxon>Billgrantia</taxon>
    </lineage>
</organism>
<reference evidence="1 2" key="1">
    <citation type="submission" date="2019-01" db="EMBL/GenBank/DDBJ databases">
        <title>Complete genome of a denitifying bacterium Halomons sp. BC-M4-5.</title>
        <authorList>
            <person name="Wang L."/>
            <person name="Shao Z."/>
        </authorList>
    </citation>
    <scope>NUCLEOTIDE SEQUENCE [LARGE SCALE GENOMIC DNA]</scope>
    <source>
        <strain evidence="1 2">BC-M4-5</strain>
    </source>
</reference>
<protein>
    <submittedName>
        <fullName evidence="1">Uncharacterized protein</fullName>
    </submittedName>
</protein>
<sequence>MEKLYKTALEPKANLTPEQKRIEALEQENFKLQQKLSLPKTAFRSTNALSMLDRMINGNKP</sequence>
<evidence type="ECO:0000313" key="2">
    <source>
        <dbReference type="Proteomes" id="UP000464013"/>
    </source>
</evidence>
<keyword evidence="2" id="KW-1185">Reference proteome</keyword>
<accession>A0A6I6SP27</accession>
<gene>
    <name evidence="1" type="ORF">EKK97_12800</name>
</gene>
<dbReference type="EMBL" id="CP035042">
    <property type="protein sequence ID" value="QHC50286.1"/>
    <property type="molecule type" value="Genomic_DNA"/>
</dbReference>
<dbReference type="AlphaFoldDB" id="A0A6I6SP27"/>
<dbReference type="KEGG" id="htx:EKK97_12800"/>
<dbReference type="RefSeq" id="WP_159552377.1">
    <property type="nucleotide sequence ID" value="NZ_CP035042.1"/>
</dbReference>
<dbReference type="OrthoDB" id="7282227at2"/>